<dbReference type="AlphaFoldDB" id="S9P9C1"/>
<name>S9P9C1_CYSF2</name>
<evidence type="ECO:0000313" key="2">
    <source>
        <dbReference type="Proteomes" id="UP000011682"/>
    </source>
</evidence>
<reference evidence="1" key="1">
    <citation type="submission" date="2013-05" db="EMBL/GenBank/DDBJ databases">
        <title>Genome assembly of Cystobacter fuscus DSM 2262.</title>
        <authorList>
            <person name="Sharma G."/>
            <person name="Khatri I."/>
            <person name="Kaur C."/>
            <person name="Mayilraj S."/>
            <person name="Subramanian S."/>
        </authorList>
    </citation>
    <scope>NUCLEOTIDE SEQUENCE [LARGE SCALE GENOMIC DNA]</scope>
    <source>
        <strain evidence="1">DSM 2262</strain>
    </source>
</reference>
<sequence>MNALQTLDAQRFKLCHESSAPSVRGDWILRKPFQAGTASGCRSA</sequence>
<dbReference type="Proteomes" id="UP000011682">
    <property type="component" value="Unassembled WGS sequence"/>
</dbReference>
<evidence type="ECO:0000313" key="1">
    <source>
        <dbReference type="EMBL" id="EPX61010.1"/>
    </source>
</evidence>
<dbReference type="EMBL" id="ANAH02000011">
    <property type="protein sequence ID" value="EPX61010.1"/>
    <property type="molecule type" value="Genomic_DNA"/>
</dbReference>
<gene>
    <name evidence="1" type="ORF">D187_001662</name>
</gene>
<protein>
    <submittedName>
        <fullName evidence="1">Uncharacterized protein</fullName>
    </submittedName>
</protein>
<proteinExistence type="predicted"/>
<organism evidence="1 2">
    <name type="scientific">Cystobacter fuscus (strain ATCC 25194 / DSM 2262 / NBRC 100088 / M29)</name>
    <dbReference type="NCBI Taxonomy" id="1242864"/>
    <lineage>
        <taxon>Bacteria</taxon>
        <taxon>Pseudomonadati</taxon>
        <taxon>Myxococcota</taxon>
        <taxon>Myxococcia</taxon>
        <taxon>Myxococcales</taxon>
        <taxon>Cystobacterineae</taxon>
        <taxon>Archangiaceae</taxon>
        <taxon>Cystobacter</taxon>
    </lineage>
</organism>
<keyword evidence="2" id="KW-1185">Reference proteome</keyword>
<accession>S9P9C1</accession>
<comment type="caution">
    <text evidence="1">The sequence shown here is derived from an EMBL/GenBank/DDBJ whole genome shotgun (WGS) entry which is preliminary data.</text>
</comment>